<feature type="domain" description="T-SNARE coiled-coil homology" evidence="5">
    <location>
        <begin position="197"/>
        <end position="259"/>
    </location>
</feature>
<proteinExistence type="inferred from homology"/>
<dbReference type="SMART" id="SM00397">
    <property type="entry name" value="t_SNARE"/>
    <property type="match status" value="1"/>
</dbReference>
<dbReference type="PROSITE" id="PS00914">
    <property type="entry name" value="SYNTAXIN"/>
    <property type="match status" value="1"/>
</dbReference>
<dbReference type="InterPro" id="IPR045242">
    <property type="entry name" value="Syntaxin"/>
</dbReference>
<dbReference type="PhylomeDB" id="A7SJJ7"/>
<evidence type="ECO:0000256" key="3">
    <source>
        <dbReference type="SAM" id="MobiDB-lite"/>
    </source>
</evidence>
<dbReference type="Proteomes" id="UP000001593">
    <property type="component" value="Unassembled WGS sequence"/>
</dbReference>
<dbReference type="InterPro" id="IPR006012">
    <property type="entry name" value="Syntaxin/epimorphin_CS"/>
</dbReference>
<feature type="non-terminal residue" evidence="6">
    <location>
        <position position="1"/>
    </location>
</feature>
<dbReference type="GO" id="GO:0006886">
    <property type="term" value="P:intracellular protein transport"/>
    <property type="evidence" value="ECO:0000318"/>
    <property type="project" value="GO_Central"/>
</dbReference>
<dbReference type="SMART" id="SM00503">
    <property type="entry name" value="SynN"/>
    <property type="match status" value="1"/>
</dbReference>
<dbReference type="GO" id="GO:0005484">
    <property type="term" value="F:SNAP receptor activity"/>
    <property type="evidence" value="ECO:0000318"/>
    <property type="project" value="GO_Central"/>
</dbReference>
<keyword evidence="4" id="KW-0472">Membrane</keyword>
<dbReference type="PANTHER" id="PTHR19957">
    <property type="entry name" value="SYNTAXIN"/>
    <property type="match status" value="1"/>
</dbReference>
<dbReference type="GO" id="GO:0000149">
    <property type="term" value="F:SNARE binding"/>
    <property type="evidence" value="ECO:0000318"/>
    <property type="project" value="GO_Central"/>
</dbReference>
<dbReference type="Pfam" id="PF14523">
    <property type="entry name" value="Syntaxin_2"/>
    <property type="match status" value="1"/>
</dbReference>
<evidence type="ECO:0000313" key="6">
    <source>
        <dbReference type="EMBL" id="EDO36133.1"/>
    </source>
</evidence>
<name>A7SJJ7_NEMVE</name>
<feature type="compositionally biased region" description="Basic and acidic residues" evidence="3">
    <location>
        <begin position="1"/>
        <end position="13"/>
    </location>
</feature>
<evidence type="ECO:0000256" key="4">
    <source>
        <dbReference type="SAM" id="Phobius"/>
    </source>
</evidence>
<organism evidence="6 7">
    <name type="scientific">Nematostella vectensis</name>
    <name type="common">Starlet sea anemone</name>
    <dbReference type="NCBI Taxonomy" id="45351"/>
    <lineage>
        <taxon>Eukaryota</taxon>
        <taxon>Metazoa</taxon>
        <taxon>Cnidaria</taxon>
        <taxon>Anthozoa</taxon>
        <taxon>Hexacorallia</taxon>
        <taxon>Actiniaria</taxon>
        <taxon>Edwardsiidae</taxon>
        <taxon>Nematostella</taxon>
    </lineage>
</organism>
<dbReference type="PANTHER" id="PTHR19957:SF38">
    <property type="entry name" value="LD27581P"/>
    <property type="match status" value="1"/>
</dbReference>
<keyword evidence="4" id="KW-0812">Transmembrane</keyword>
<dbReference type="Pfam" id="PF05739">
    <property type="entry name" value="SNARE"/>
    <property type="match status" value="1"/>
</dbReference>
<dbReference type="FunFam" id="1.20.5.110:FF:000059">
    <property type="entry name" value="Related to syntaxin 12"/>
    <property type="match status" value="1"/>
</dbReference>
<comment type="similarity">
    <text evidence="1 2">Belongs to the syntaxin family.</text>
</comment>
<dbReference type="EMBL" id="DS469678">
    <property type="protein sequence ID" value="EDO36133.1"/>
    <property type="molecule type" value="Genomic_DNA"/>
</dbReference>
<dbReference type="HOGENOM" id="CLU_059257_1_1_1"/>
<keyword evidence="7" id="KW-1185">Reference proteome</keyword>
<dbReference type="InterPro" id="IPR000727">
    <property type="entry name" value="T_SNARE_dom"/>
</dbReference>
<dbReference type="GO" id="GO:0031201">
    <property type="term" value="C:SNARE complex"/>
    <property type="evidence" value="ECO:0000318"/>
    <property type="project" value="GO_Central"/>
</dbReference>
<protein>
    <recommendedName>
        <fullName evidence="5">t-SNARE coiled-coil homology domain-containing protein</fullName>
    </recommendedName>
</protein>
<dbReference type="FunFam" id="1.20.58.70:FF:000006">
    <property type="entry name" value="Syntaxin 7"/>
    <property type="match status" value="1"/>
</dbReference>
<feature type="transmembrane region" description="Helical" evidence="4">
    <location>
        <begin position="270"/>
        <end position="290"/>
    </location>
</feature>
<dbReference type="InParanoid" id="A7SJJ7"/>
<dbReference type="InterPro" id="IPR006011">
    <property type="entry name" value="Syntaxin_N"/>
</dbReference>
<dbReference type="AlphaFoldDB" id="A7SJJ7"/>
<reference evidence="6 7" key="1">
    <citation type="journal article" date="2007" name="Science">
        <title>Sea anemone genome reveals ancestral eumetazoan gene repertoire and genomic organization.</title>
        <authorList>
            <person name="Putnam N.H."/>
            <person name="Srivastava M."/>
            <person name="Hellsten U."/>
            <person name="Dirks B."/>
            <person name="Chapman J."/>
            <person name="Salamov A."/>
            <person name="Terry A."/>
            <person name="Shapiro H."/>
            <person name="Lindquist E."/>
            <person name="Kapitonov V.V."/>
            <person name="Jurka J."/>
            <person name="Genikhovich G."/>
            <person name="Grigoriev I.V."/>
            <person name="Lucas S.M."/>
            <person name="Steele R.E."/>
            <person name="Finnerty J.R."/>
            <person name="Technau U."/>
            <person name="Martindale M.Q."/>
            <person name="Rokhsar D.S."/>
        </authorList>
    </citation>
    <scope>NUCLEOTIDE SEQUENCE [LARGE SCALE GENOMIC DNA]</scope>
    <source>
        <strain evidence="7">CH2 X CH6</strain>
    </source>
</reference>
<evidence type="ECO:0000313" key="7">
    <source>
        <dbReference type="Proteomes" id="UP000001593"/>
    </source>
</evidence>
<evidence type="ECO:0000256" key="2">
    <source>
        <dbReference type="RuleBase" id="RU003858"/>
    </source>
</evidence>
<dbReference type="PROSITE" id="PS50192">
    <property type="entry name" value="T_SNARE"/>
    <property type="match status" value="1"/>
</dbReference>
<dbReference type="KEGG" id="nve:5507544"/>
<accession>A7SJJ7</accession>
<keyword evidence="4" id="KW-1133">Transmembrane helix</keyword>
<sequence>MSRGEFGRGDGRDYGAFGDGRSDLHGQGQSSHRAGYQREGNAREEFQNLSDSVSSSIFQINNNTSALERILRQITSGKDKVSAEKIHRIQQGTNKLASETTHLLKQMSTMCGGTSPSSRQQRIQHERLKEEFRDSISRYYSVQNKVAEQEKLIVRSTREPGYSQLDDDFGTEKSSLIEEDSRRASQEQLSEQITIDEGLIYEREERIRQIEGDILDINEIFRDLATMVYEQGETIDSIEGNIEQAYNNVGSANIQLQKASKLQKAARKKMCLLLLVLVIIGGIIALIVVLT</sequence>
<feature type="region of interest" description="Disordered" evidence="3">
    <location>
        <begin position="1"/>
        <end position="40"/>
    </location>
</feature>
<dbReference type="STRING" id="45351.A7SJJ7"/>
<evidence type="ECO:0000256" key="1">
    <source>
        <dbReference type="ARBA" id="ARBA00009063"/>
    </source>
</evidence>
<dbReference type="InterPro" id="IPR010989">
    <property type="entry name" value="SNARE"/>
</dbReference>
<dbReference type="eggNOG" id="KOG0811">
    <property type="taxonomic scope" value="Eukaryota"/>
</dbReference>
<evidence type="ECO:0000259" key="5">
    <source>
        <dbReference type="PROSITE" id="PS50192"/>
    </source>
</evidence>
<dbReference type="GO" id="GO:0012505">
    <property type="term" value="C:endomembrane system"/>
    <property type="evidence" value="ECO:0000318"/>
    <property type="project" value="GO_Central"/>
</dbReference>
<dbReference type="CDD" id="cd15847">
    <property type="entry name" value="SNARE_syntaxin7_like"/>
    <property type="match status" value="1"/>
</dbReference>
<dbReference type="GO" id="GO:0048278">
    <property type="term" value="P:vesicle docking"/>
    <property type="evidence" value="ECO:0000318"/>
    <property type="project" value="GO_Central"/>
</dbReference>
<dbReference type="Gene3D" id="1.20.5.110">
    <property type="match status" value="1"/>
</dbReference>
<dbReference type="GO" id="GO:0006906">
    <property type="term" value="P:vesicle fusion"/>
    <property type="evidence" value="ECO:0000318"/>
    <property type="project" value="GO_Central"/>
</dbReference>
<gene>
    <name evidence="6" type="ORF">NEMVEDRAFT_v1g227259</name>
</gene>
<dbReference type="Gene3D" id="1.20.58.70">
    <property type="match status" value="1"/>
</dbReference>
<dbReference type="SUPFAM" id="SSF47661">
    <property type="entry name" value="t-snare proteins"/>
    <property type="match status" value="1"/>
</dbReference>